<accession>A0A3E0EB04</accession>
<keyword evidence="2" id="KW-1185">Reference proteome</keyword>
<evidence type="ECO:0008006" key="3">
    <source>
        <dbReference type="Google" id="ProtNLM"/>
    </source>
</evidence>
<protein>
    <recommendedName>
        <fullName evidence="3">TolB-like protein</fullName>
    </recommendedName>
</protein>
<dbReference type="OrthoDB" id="816253at2"/>
<organism evidence="1 2">
    <name type="scientific">Algoriphagus antarcticus</name>
    <dbReference type="NCBI Taxonomy" id="238540"/>
    <lineage>
        <taxon>Bacteria</taxon>
        <taxon>Pseudomonadati</taxon>
        <taxon>Bacteroidota</taxon>
        <taxon>Cytophagia</taxon>
        <taxon>Cytophagales</taxon>
        <taxon>Cyclobacteriaceae</taxon>
        <taxon>Algoriphagus</taxon>
    </lineage>
</organism>
<comment type="caution">
    <text evidence="1">The sequence shown here is derived from an EMBL/GenBank/DDBJ whole genome shotgun (WGS) entry which is preliminary data.</text>
</comment>
<sequence>MGFYGAALRSNPLQCTITQISFSEELSLDFGEVGMSSQVPFSISPLDKKNKSFLVFNTFYRRLDTVFFGPEKNRIVSGLEIPKEGPGSIPGVSNFTYTNQRIIFFTLDDIYYLKDGETVHLKITKVLDDGSGALKAIKGAGKNGVFQVAPFAGEFLSVIIEDHETQKFSLWNYDFESFEEIPFSFDLDQMAKHRISYDLRKGSVVSNAFSPYLTLSDSTLIVSYPFMNKISKIGLKDLKQVDRSYESKLFKTQKNFPGKKSDFKDITEFMDISTKWNKDVYYGSVFRLNDSLLYRMVFDSQEESRKKFLELFDNTFEKVGEFDLTGIEPDLDSFHLTVEGKILIQSSKDPDEDTFKYYLVSVDPI</sequence>
<evidence type="ECO:0000313" key="1">
    <source>
        <dbReference type="EMBL" id="REG94429.1"/>
    </source>
</evidence>
<name>A0A3E0EB04_9BACT</name>
<proteinExistence type="predicted"/>
<reference evidence="1 2" key="1">
    <citation type="submission" date="2018-08" db="EMBL/GenBank/DDBJ databases">
        <title>Genomic Encyclopedia of Archaeal and Bacterial Type Strains, Phase II (KMG-II): from individual species to whole genera.</title>
        <authorList>
            <person name="Goeker M."/>
        </authorList>
    </citation>
    <scope>NUCLEOTIDE SEQUENCE [LARGE SCALE GENOMIC DNA]</scope>
    <source>
        <strain evidence="1 2">DSM 15986</strain>
    </source>
</reference>
<gene>
    <name evidence="1" type="ORF">C8N25_101256</name>
</gene>
<dbReference type="Proteomes" id="UP000256405">
    <property type="component" value="Unassembled WGS sequence"/>
</dbReference>
<dbReference type="EMBL" id="QUNF01000001">
    <property type="protein sequence ID" value="REG94429.1"/>
    <property type="molecule type" value="Genomic_DNA"/>
</dbReference>
<dbReference type="AlphaFoldDB" id="A0A3E0EB04"/>
<evidence type="ECO:0000313" key="2">
    <source>
        <dbReference type="Proteomes" id="UP000256405"/>
    </source>
</evidence>
<dbReference type="RefSeq" id="WP_086540776.1">
    <property type="nucleotide sequence ID" value="NZ_MSSW01000011.1"/>
</dbReference>